<dbReference type="SUPFAM" id="SSF53850">
    <property type="entry name" value="Periplasmic binding protein-like II"/>
    <property type="match status" value="1"/>
</dbReference>
<evidence type="ECO:0000256" key="2">
    <source>
        <dbReference type="ARBA" id="ARBA00008520"/>
    </source>
</evidence>
<organism evidence="6 7">
    <name type="scientific">Vagococcus allomyrinae</name>
    <dbReference type="NCBI Taxonomy" id="2794353"/>
    <lineage>
        <taxon>Bacteria</taxon>
        <taxon>Bacillati</taxon>
        <taxon>Bacillota</taxon>
        <taxon>Bacilli</taxon>
        <taxon>Lactobacillales</taxon>
        <taxon>Enterococcaceae</taxon>
        <taxon>Vagococcus</taxon>
    </lineage>
</organism>
<dbReference type="InterPro" id="IPR006059">
    <property type="entry name" value="SBP"/>
</dbReference>
<name>A0A940PF82_9ENTE</name>
<reference evidence="6" key="1">
    <citation type="submission" date="2020-12" db="EMBL/GenBank/DDBJ databases">
        <title>Vagococcus allomyrinae sp. nov. and Enterococcus lavae sp. nov., isolated from the larvae of Allomyrina dichotoma.</title>
        <authorList>
            <person name="Lee S.D."/>
        </authorList>
    </citation>
    <scope>NUCLEOTIDE SEQUENCE</scope>
    <source>
        <strain evidence="6">BWB3-3</strain>
    </source>
</reference>
<gene>
    <name evidence="6" type="ORF">I6N95_22225</name>
</gene>
<evidence type="ECO:0000256" key="3">
    <source>
        <dbReference type="ARBA" id="ARBA00022448"/>
    </source>
</evidence>
<dbReference type="InterPro" id="IPR050490">
    <property type="entry name" value="Bact_solute-bd_prot1"/>
</dbReference>
<dbReference type="CDD" id="cd13585">
    <property type="entry name" value="PBP2_TMBP_like"/>
    <property type="match status" value="1"/>
</dbReference>
<accession>A0A940PF82</accession>
<dbReference type="RefSeq" id="WP_209531563.1">
    <property type="nucleotide sequence ID" value="NZ_JAEEGA010000019.1"/>
</dbReference>
<dbReference type="PROSITE" id="PS51257">
    <property type="entry name" value="PROKAR_LIPOPROTEIN"/>
    <property type="match status" value="1"/>
</dbReference>
<dbReference type="PANTHER" id="PTHR43649">
    <property type="entry name" value="ARABINOSE-BINDING PROTEIN-RELATED"/>
    <property type="match status" value="1"/>
</dbReference>
<evidence type="ECO:0000313" key="7">
    <source>
        <dbReference type="Proteomes" id="UP000674938"/>
    </source>
</evidence>
<feature type="chain" id="PRO_5039277899" evidence="5">
    <location>
        <begin position="22"/>
        <end position="419"/>
    </location>
</feature>
<dbReference type="GO" id="GO:0030313">
    <property type="term" value="C:cell envelope"/>
    <property type="evidence" value="ECO:0007669"/>
    <property type="project" value="UniProtKB-SubCell"/>
</dbReference>
<sequence>MNKKKWLAGALMVGLACSVLVGCGKKEEQGAEKDGKVTIKFSSWDNFDEGIIKAFEKENPNIKIENIQVADSDYSQKINTMIIGGNAPDVILSFEADLPRFAQSGAIESLDPYIEKGASFDVADFIPAVETIGESTGGNYGLPWAYASEIMYYNKDMFDKAGVDYPTVDWTWDDFKAAAEKLTLREGNKTTQWGADAISFRGMWYSMIGATGDEIVDKEGNLALGEGLVKALEFQNELTNDLKVSPQPTSGDAVSDLFASGSAAMTRTGSWMTMMYKDNEFNWDIAPLPAEERDYNTLHTGFYTIASSSKHKEEAWKFIDFMMSETGQTMTSEWGNNPSALKSIAAQGAFKNPGKTGPSNWETFTESADSGQFGYTLINPSVTTSLVNDFDSYLLGAKTLDEIVEKSIPNAQKQIDKEE</sequence>
<dbReference type="AlphaFoldDB" id="A0A940PF82"/>
<dbReference type="Gene3D" id="3.40.190.10">
    <property type="entry name" value="Periplasmic binding protein-like II"/>
    <property type="match status" value="1"/>
</dbReference>
<feature type="signal peptide" evidence="5">
    <location>
        <begin position="1"/>
        <end position="21"/>
    </location>
</feature>
<keyword evidence="3" id="KW-0813">Transport</keyword>
<comment type="similarity">
    <text evidence="2">Belongs to the bacterial solute-binding protein 1 family.</text>
</comment>
<evidence type="ECO:0000256" key="5">
    <source>
        <dbReference type="SAM" id="SignalP"/>
    </source>
</evidence>
<evidence type="ECO:0000313" key="6">
    <source>
        <dbReference type="EMBL" id="MBP1043750.1"/>
    </source>
</evidence>
<evidence type="ECO:0000256" key="1">
    <source>
        <dbReference type="ARBA" id="ARBA00004196"/>
    </source>
</evidence>
<keyword evidence="4 5" id="KW-0732">Signal</keyword>
<dbReference type="EMBL" id="JAEEGA010000019">
    <property type="protein sequence ID" value="MBP1043750.1"/>
    <property type="molecule type" value="Genomic_DNA"/>
</dbReference>
<dbReference type="PANTHER" id="PTHR43649:SF31">
    <property type="entry name" value="SN-GLYCEROL-3-PHOSPHATE-BINDING PERIPLASMIC PROTEIN UGPB"/>
    <property type="match status" value="1"/>
</dbReference>
<comment type="subcellular location">
    <subcellularLocation>
        <location evidence="1">Cell envelope</location>
    </subcellularLocation>
</comment>
<keyword evidence="7" id="KW-1185">Reference proteome</keyword>
<protein>
    <submittedName>
        <fullName evidence="6">Sugar ABC transporter substrate-binding protein</fullName>
    </submittedName>
</protein>
<evidence type="ECO:0000256" key="4">
    <source>
        <dbReference type="ARBA" id="ARBA00022729"/>
    </source>
</evidence>
<proteinExistence type="inferred from homology"/>
<dbReference type="Pfam" id="PF01547">
    <property type="entry name" value="SBP_bac_1"/>
    <property type="match status" value="1"/>
</dbReference>
<comment type="caution">
    <text evidence="6">The sequence shown here is derived from an EMBL/GenBank/DDBJ whole genome shotgun (WGS) entry which is preliminary data.</text>
</comment>
<dbReference type="Proteomes" id="UP000674938">
    <property type="component" value="Unassembled WGS sequence"/>
</dbReference>